<dbReference type="InterPro" id="IPR013106">
    <property type="entry name" value="Ig_V-set"/>
</dbReference>
<evidence type="ECO:0000313" key="2">
    <source>
        <dbReference type="Ensembl" id="ENSPNAP00000077659.1"/>
    </source>
</evidence>
<proteinExistence type="predicted"/>
<reference evidence="2" key="3">
    <citation type="submission" date="2025-09" db="UniProtKB">
        <authorList>
            <consortium name="Ensembl"/>
        </authorList>
    </citation>
    <scope>IDENTIFICATION</scope>
</reference>
<dbReference type="CDD" id="cd00096">
    <property type="entry name" value="Ig"/>
    <property type="match status" value="1"/>
</dbReference>
<organism evidence="2 3">
    <name type="scientific">Pygocentrus nattereri</name>
    <name type="common">Red-bellied piranha</name>
    <dbReference type="NCBI Taxonomy" id="42514"/>
    <lineage>
        <taxon>Eukaryota</taxon>
        <taxon>Metazoa</taxon>
        <taxon>Chordata</taxon>
        <taxon>Craniata</taxon>
        <taxon>Vertebrata</taxon>
        <taxon>Euteleostomi</taxon>
        <taxon>Actinopterygii</taxon>
        <taxon>Neopterygii</taxon>
        <taxon>Teleostei</taxon>
        <taxon>Ostariophysi</taxon>
        <taxon>Characiformes</taxon>
        <taxon>Characoidei</taxon>
        <taxon>Pygocentrus</taxon>
    </lineage>
</organism>
<dbReference type="Gene3D" id="2.60.40.10">
    <property type="entry name" value="Immunoglobulins"/>
    <property type="match status" value="2"/>
</dbReference>
<dbReference type="PROSITE" id="PS50835">
    <property type="entry name" value="IG_LIKE"/>
    <property type="match status" value="1"/>
</dbReference>
<dbReference type="SUPFAM" id="SSF48726">
    <property type="entry name" value="Immunoglobulin"/>
    <property type="match status" value="2"/>
</dbReference>
<dbReference type="InterPro" id="IPR013783">
    <property type="entry name" value="Ig-like_fold"/>
</dbReference>
<dbReference type="PANTHER" id="PTHR21063:SF4">
    <property type="entry name" value="CD48 ANTIGEN-RELATED"/>
    <property type="match status" value="1"/>
</dbReference>
<dbReference type="Ensembl" id="ENSPNAT00000081507.1">
    <property type="protein sequence ID" value="ENSPNAP00000077659.1"/>
    <property type="gene ID" value="ENSPNAG00000033142.1"/>
</dbReference>
<dbReference type="AlphaFoldDB" id="A0AAR2LSE4"/>
<sequence length="258" mass="29103">MLLVYIVSGDEVETVEVKEGATVTLRTDWPSERDADIVWMFGTTNTGIALKDSSGSSTHYDERFRDRLQLDTKTGSLTISNISTTHSGDYKVQIFLYMVIFNKQFNVTVYAIRQSSLFTGRSTSRPSPMKESTLDLCTVLCSVTNGPKVNLSWVRNRDTLKQSSNPDLSVPLCLHLEIHLQENHIYSCVAANPVSNHSTQLNIMQFCPQTGKTISLYKLSPKEVETFCLACNTKIYLIVLPYDLYCFLKIYDYSTCDA</sequence>
<dbReference type="PANTHER" id="PTHR21063">
    <property type="entry name" value="LFA-3"/>
    <property type="match status" value="1"/>
</dbReference>
<feature type="domain" description="Ig-like" evidence="1">
    <location>
        <begin position="132"/>
        <end position="204"/>
    </location>
</feature>
<evidence type="ECO:0000313" key="3">
    <source>
        <dbReference type="Proteomes" id="UP001501920"/>
    </source>
</evidence>
<evidence type="ECO:0000259" key="1">
    <source>
        <dbReference type="PROSITE" id="PS50835"/>
    </source>
</evidence>
<dbReference type="GeneTree" id="ENSGT01050000244806"/>
<name>A0AAR2LSE4_PYGNA</name>
<dbReference type="SMART" id="SM00409">
    <property type="entry name" value="IG"/>
    <property type="match status" value="1"/>
</dbReference>
<reference evidence="2 3" key="1">
    <citation type="submission" date="2020-10" db="EMBL/GenBank/DDBJ databases">
        <title>Pygocentrus nattereri (red-bellied piranha) genome, fPygNat1, primary haplotype.</title>
        <authorList>
            <person name="Myers G."/>
            <person name="Meyer A."/>
            <person name="Karagic N."/>
            <person name="Pippel M."/>
            <person name="Winkler S."/>
            <person name="Tracey A."/>
            <person name="Wood J."/>
            <person name="Formenti G."/>
            <person name="Howe K."/>
            <person name="Fedrigo O."/>
            <person name="Jarvis E.D."/>
        </authorList>
    </citation>
    <scope>NUCLEOTIDE SEQUENCE [LARGE SCALE GENOMIC DNA]</scope>
</reference>
<reference evidence="2" key="2">
    <citation type="submission" date="2025-08" db="UniProtKB">
        <authorList>
            <consortium name="Ensembl"/>
        </authorList>
    </citation>
    <scope>IDENTIFICATION</scope>
</reference>
<dbReference type="InterPro" id="IPR007110">
    <property type="entry name" value="Ig-like_dom"/>
</dbReference>
<accession>A0AAR2LSE4</accession>
<dbReference type="InterPro" id="IPR003599">
    <property type="entry name" value="Ig_sub"/>
</dbReference>
<keyword evidence="3" id="KW-1185">Reference proteome</keyword>
<dbReference type="InterPro" id="IPR036179">
    <property type="entry name" value="Ig-like_dom_sf"/>
</dbReference>
<protein>
    <recommendedName>
        <fullName evidence="1">Ig-like domain-containing protein</fullName>
    </recommendedName>
</protein>
<dbReference type="Proteomes" id="UP001501920">
    <property type="component" value="Chromosome 22"/>
</dbReference>
<dbReference type="Pfam" id="PF07686">
    <property type="entry name" value="V-set"/>
    <property type="match status" value="1"/>
</dbReference>